<reference evidence="1" key="1">
    <citation type="submission" date="2013-11" db="EMBL/GenBank/DDBJ databases">
        <title>The Genome Sequence of Phytophthora parasitica CJ02B3.</title>
        <authorList>
            <consortium name="The Broad Institute Genomics Platform"/>
            <person name="Russ C."/>
            <person name="Tyler B."/>
            <person name="Panabieres F."/>
            <person name="Shan W."/>
            <person name="Tripathy S."/>
            <person name="Grunwald N."/>
            <person name="Machado M."/>
            <person name="Johnson C.S."/>
            <person name="Arredondo F."/>
            <person name="Hong C."/>
            <person name="Coffey M."/>
            <person name="Young S.K."/>
            <person name="Zeng Q."/>
            <person name="Gargeya S."/>
            <person name="Fitzgerald M."/>
            <person name="Abouelleil A."/>
            <person name="Alvarado L."/>
            <person name="Chapman S.B."/>
            <person name="Gainer-Dewar J."/>
            <person name="Goldberg J."/>
            <person name="Griggs A."/>
            <person name="Gujja S."/>
            <person name="Hansen M."/>
            <person name="Howarth C."/>
            <person name="Imamovic A."/>
            <person name="Ireland A."/>
            <person name="Larimer J."/>
            <person name="McCowan C."/>
            <person name="Murphy C."/>
            <person name="Pearson M."/>
            <person name="Poon T.W."/>
            <person name="Priest M."/>
            <person name="Roberts A."/>
            <person name="Saif S."/>
            <person name="Shea T."/>
            <person name="Sykes S."/>
            <person name="Wortman J."/>
            <person name="Nusbaum C."/>
            <person name="Birren B."/>
        </authorList>
    </citation>
    <scope>NUCLEOTIDE SEQUENCE [LARGE SCALE GENOMIC DNA]</scope>
    <source>
        <strain evidence="1">CJ02B3</strain>
    </source>
</reference>
<gene>
    <name evidence="1" type="ORF">L915_16515</name>
</gene>
<proteinExistence type="predicted"/>
<dbReference type="EMBL" id="KI688480">
    <property type="protein sequence ID" value="ETK77213.1"/>
    <property type="molecule type" value="Genomic_DNA"/>
</dbReference>
<dbReference type="AlphaFoldDB" id="W2G2D9"/>
<dbReference type="VEuPathDB" id="FungiDB:PPTG_23931"/>
<name>W2G2D9_PHYNI</name>
<organism evidence="1">
    <name type="scientific">Phytophthora nicotianae</name>
    <name type="common">Potato buckeye rot agent</name>
    <name type="synonym">Phytophthora parasitica</name>
    <dbReference type="NCBI Taxonomy" id="4792"/>
    <lineage>
        <taxon>Eukaryota</taxon>
        <taxon>Sar</taxon>
        <taxon>Stramenopiles</taxon>
        <taxon>Oomycota</taxon>
        <taxon>Peronosporomycetes</taxon>
        <taxon>Peronosporales</taxon>
        <taxon>Peronosporaceae</taxon>
        <taxon>Phytophthora</taxon>
    </lineage>
</organism>
<dbReference type="Proteomes" id="UP000053236">
    <property type="component" value="Unassembled WGS sequence"/>
</dbReference>
<evidence type="ECO:0000313" key="1">
    <source>
        <dbReference type="EMBL" id="ETK77213.1"/>
    </source>
</evidence>
<accession>W2G2D9</accession>
<protein>
    <submittedName>
        <fullName evidence="1">Uncharacterized protein</fullName>
    </submittedName>
</protein>
<sequence>MTGPTAAEPPGVPIPEVALGVRDPVGTWPRRDDMRVMLVCSMALDGEATLGRKMSWARCVATTSSYTLAHVYEEA</sequence>